<dbReference type="InterPro" id="IPR027417">
    <property type="entry name" value="P-loop_NTPase"/>
</dbReference>
<dbReference type="PANTHER" id="PTHR10903">
    <property type="entry name" value="GTPASE, IMAP FAMILY MEMBER-RELATED"/>
    <property type="match status" value="1"/>
</dbReference>
<evidence type="ECO:0000313" key="6">
    <source>
        <dbReference type="Proteomes" id="UP001345963"/>
    </source>
</evidence>
<dbReference type="InterPro" id="IPR006703">
    <property type="entry name" value="G_AIG1"/>
</dbReference>
<dbReference type="PANTHER" id="PTHR10903:SF107">
    <property type="entry name" value="GTPASE IMAP FAMILY MEMBER 4-LIKE-RELATED"/>
    <property type="match status" value="1"/>
</dbReference>
<dbReference type="InterPro" id="IPR045058">
    <property type="entry name" value="GIMA/IAN/Toc"/>
</dbReference>
<comment type="caution">
    <text evidence="5">The sequence shown here is derived from an EMBL/GenBank/DDBJ whole genome shotgun (WGS) entry which is preliminary data.</text>
</comment>
<dbReference type="Proteomes" id="UP001345963">
    <property type="component" value="Unassembled WGS sequence"/>
</dbReference>
<feature type="domain" description="AIG1-type G" evidence="4">
    <location>
        <begin position="27"/>
        <end position="237"/>
    </location>
</feature>
<evidence type="ECO:0000256" key="1">
    <source>
        <dbReference type="ARBA" id="ARBA00008535"/>
    </source>
</evidence>
<keyword evidence="6" id="KW-1185">Reference proteome</keyword>
<organism evidence="5 6">
    <name type="scientific">Ataeniobius toweri</name>
    <dbReference type="NCBI Taxonomy" id="208326"/>
    <lineage>
        <taxon>Eukaryota</taxon>
        <taxon>Metazoa</taxon>
        <taxon>Chordata</taxon>
        <taxon>Craniata</taxon>
        <taxon>Vertebrata</taxon>
        <taxon>Euteleostomi</taxon>
        <taxon>Actinopterygii</taxon>
        <taxon>Neopterygii</taxon>
        <taxon>Teleostei</taxon>
        <taxon>Neoteleostei</taxon>
        <taxon>Acanthomorphata</taxon>
        <taxon>Ovalentaria</taxon>
        <taxon>Atherinomorphae</taxon>
        <taxon>Cyprinodontiformes</taxon>
        <taxon>Goodeidae</taxon>
        <taxon>Ataeniobius</taxon>
    </lineage>
</organism>
<dbReference type="EMBL" id="JAHUTI010053007">
    <property type="protein sequence ID" value="MED6249716.1"/>
    <property type="molecule type" value="Genomic_DNA"/>
</dbReference>
<sequence length="386" mass="44162">MARRLKKINERQSRVLKELNGGEESPVTDIRIVLVGQKCSGKSRAGNMILFSNLFDLSFNMSRLKKNYQDQRETSTFVKHEGNFNGVKVSVVETPGWFTDPTPPDWIKGEVLHSVSMCSPGPHVFLLVVPISRAFTEKDLKALVEVLKPLTERVWRHCMVLFTWGDWLNDLPVENYIAREGKELQELLEKCGNRYHVLSPIQISGSIEVKQLLQKLIDMVTQNKGCFTTEDKQKKFQVQPWQKQLIEEEWNRRAQELVERILKVLAKEPEEPTVPSKRMTNSMNEFYIPDMSGDVASEYGSISEFRRGRAHDHVTEWLTNRKRQSEISSGISSICLSATSVEKFERSPINKHLPTNSSFSQNNKEDPVSIISYPTRITGSPVSPNN</sequence>
<protein>
    <recommendedName>
        <fullName evidence="4">AIG1-type G domain-containing protein</fullName>
    </recommendedName>
</protein>
<proteinExistence type="inferred from homology"/>
<evidence type="ECO:0000256" key="2">
    <source>
        <dbReference type="ARBA" id="ARBA00022741"/>
    </source>
</evidence>
<keyword evidence="3" id="KW-0342">GTP-binding</keyword>
<dbReference type="SUPFAM" id="SSF52540">
    <property type="entry name" value="P-loop containing nucleoside triphosphate hydrolases"/>
    <property type="match status" value="1"/>
</dbReference>
<evidence type="ECO:0000313" key="5">
    <source>
        <dbReference type="EMBL" id="MED6249716.1"/>
    </source>
</evidence>
<evidence type="ECO:0000256" key="3">
    <source>
        <dbReference type="ARBA" id="ARBA00023134"/>
    </source>
</evidence>
<reference evidence="5 6" key="1">
    <citation type="submission" date="2021-07" db="EMBL/GenBank/DDBJ databases">
        <authorList>
            <person name="Palmer J.M."/>
        </authorList>
    </citation>
    <scope>NUCLEOTIDE SEQUENCE [LARGE SCALE GENOMIC DNA]</scope>
    <source>
        <strain evidence="5 6">AT_MEX2019</strain>
        <tissue evidence="5">Muscle</tissue>
    </source>
</reference>
<evidence type="ECO:0000259" key="4">
    <source>
        <dbReference type="PROSITE" id="PS51720"/>
    </source>
</evidence>
<keyword evidence="2" id="KW-0547">Nucleotide-binding</keyword>
<comment type="similarity">
    <text evidence="1">Belongs to the TRAFAC class TrmE-Era-EngA-EngB-Septin-like GTPase superfamily. AIG1/Toc34/Toc159-like paraseptin GTPase family. IAN subfamily.</text>
</comment>
<gene>
    <name evidence="5" type="ORF">ATANTOWER_018474</name>
</gene>
<dbReference type="Gene3D" id="3.40.50.300">
    <property type="entry name" value="P-loop containing nucleotide triphosphate hydrolases"/>
    <property type="match status" value="1"/>
</dbReference>
<dbReference type="PROSITE" id="PS51720">
    <property type="entry name" value="G_AIG1"/>
    <property type="match status" value="1"/>
</dbReference>
<dbReference type="Pfam" id="PF04548">
    <property type="entry name" value="AIG1"/>
    <property type="match status" value="1"/>
</dbReference>
<name>A0ABU7BGY1_9TELE</name>
<accession>A0ABU7BGY1</accession>